<evidence type="ECO:0000256" key="5">
    <source>
        <dbReference type="ARBA" id="ARBA00022833"/>
    </source>
</evidence>
<feature type="domain" description="C2H2-type" evidence="9">
    <location>
        <begin position="864"/>
        <end position="891"/>
    </location>
</feature>
<dbReference type="GO" id="GO:0005634">
    <property type="term" value="C:nucleus"/>
    <property type="evidence" value="ECO:0007669"/>
    <property type="project" value="UniProtKB-SubCell"/>
</dbReference>
<feature type="domain" description="C2H2-type" evidence="9">
    <location>
        <begin position="257"/>
        <end position="279"/>
    </location>
</feature>
<feature type="region of interest" description="Disordered" evidence="8">
    <location>
        <begin position="583"/>
        <end position="613"/>
    </location>
</feature>
<feature type="domain" description="C2H2-type" evidence="9">
    <location>
        <begin position="739"/>
        <end position="766"/>
    </location>
</feature>
<dbReference type="Gene3D" id="3.30.160.60">
    <property type="entry name" value="Classic Zinc Finger"/>
    <property type="match status" value="14"/>
</dbReference>
<evidence type="ECO:0000259" key="9">
    <source>
        <dbReference type="PROSITE" id="PS50157"/>
    </source>
</evidence>
<feature type="compositionally biased region" description="Polar residues" evidence="8">
    <location>
        <begin position="590"/>
        <end position="611"/>
    </location>
</feature>
<feature type="compositionally biased region" description="Pro residues" evidence="8">
    <location>
        <begin position="1490"/>
        <end position="1499"/>
    </location>
</feature>
<dbReference type="FunFam" id="3.30.160.60:FF:000446">
    <property type="entry name" value="Zinc finger protein"/>
    <property type="match status" value="1"/>
</dbReference>
<feature type="domain" description="C2H2-type" evidence="9">
    <location>
        <begin position="1566"/>
        <end position="1593"/>
    </location>
</feature>
<keyword evidence="5" id="KW-0862">Zinc</keyword>
<dbReference type="FunFam" id="3.30.160.60:FF:000100">
    <property type="entry name" value="Zinc finger 45-like"/>
    <property type="match status" value="1"/>
</dbReference>
<dbReference type="Proteomes" id="UP000823561">
    <property type="component" value="Chromosome 13"/>
</dbReference>
<feature type="compositionally biased region" description="Polar residues" evidence="8">
    <location>
        <begin position="1024"/>
        <end position="1042"/>
    </location>
</feature>
<feature type="domain" description="C2H2-type" evidence="9">
    <location>
        <begin position="768"/>
        <end position="794"/>
    </location>
</feature>
<evidence type="ECO:0000256" key="6">
    <source>
        <dbReference type="ARBA" id="ARBA00023242"/>
    </source>
</evidence>
<dbReference type="PANTHER" id="PTHR24376">
    <property type="entry name" value="ZINC FINGER PROTEIN"/>
    <property type="match status" value="1"/>
</dbReference>
<organism evidence="10 11">
    <name type="scientific">Alosa alosa</name>
    <name type="common">allis shad</name>
    <dbReference type="NCBI Taxonomy" id="278164"/>
    <lineage>
        <taxon>Eukaryota</taxon>
        <taxon>Metazoa</taxon>
        <taxon>Chordata</taxon>
        <taxon>Craniata</taxon>
        <taxon>Vertebrata</taxon>
        <taxon>Euteleostomi</taxon>
        <taxon>Actinopterygii</taxon>
        <taxon>Neopterygii</taxon>
        <taxon>Teleostei</taxon>
        <taxon>Clupei</taxon>
        <taxon>Clupeiformes</taxon>
        <taxon>Clupeoidei</taxon>
        <taxon>Clupeidae</taxon>
        <taxon>Alosa</taxon>
    </lineage>
</organism>
<evidence type="ECO:0000256" key="3">
    <source>
        <dbReference type="ARBA" id="ARBA00022737"/>
    </source>
</evidence>
<comment type="caution">
    <text evidence="10">The sequence shown here is derived from an EMBL/GenBank/DDBJ whole genome shotgun (WGS) entry which is preliminary data.</text>
</comment>
<keyword evidence="11" id="KW-1185">Reference proteome</keyword>
<keyword evidence="6" id="KW-0539">Nucleus</keyword>
<dbReference type="PROSITE" id="PS50157">
    <property type="entry name" value="ZINC_FINGER_C2H2_2"/>
    <property type="match status" value="25"/>
</dbReference>
<dbReference type="InterPro" id="IPR013087">
    <property type="entry name" value="Znf_C2H2_type"/>
</dbReference>
<feature type="domain" description="C2H2-type" evidence="9">
    <location>
        <begin position="1053"/>
        <end position="1080"/>
    </location>
</feature>
<feature type="region of interest" description="Disordered" evidence="8">
    <location>
        <begin position="289"/>
        <end position="328"/>
    </location>
</feature>
<keyword evidence="4 7" id="KW-0863">Zinc-finger</keyword>
<feature type="domain" description="C2H2-type" evidence="9">
    <location>
        <begin position="216"/>
        <end position="243"/>
    </location>
</feature>
<dbReference type="GO" id="GO:0008270">
    <property type="term" value="F:zinc ion binding"/>
    <property type="evidence" value="ECO:0007669"/>
    <property type="project" value="UniProtKB-KW"/>
</dbReference>
<proteinExistence type="predicted"/>
<reference evidence="10" key="1">
    <citation type="submission" date="2020-10" db="EMBL/GenBank/DDBJ databases">
        <title>Chromosome-scale genome assembly of the Allis shad, Alosa alosa.</title>
        <authorList>
            <person name="Margot Z."/>
            <person name="Christophe K."/>
            <person name="Cabau C."/>
            <person name="Louis A."/>
            <person name="Berthelot C."/>
            <person name="Parey E."/>
            <person name="Roest Crollius H."/>
            <person name="Montfort J."/>
            <person name="Robinson-Rechavi M."/>
            <person name="Bucao C."/>
            <person name="Bouchez O."/>
            <person name="Gislard M."/>
            <person name="Lluch J."/>
            <person name="Milhes M."/>
            <person name="Lampietro C."/>
            <person name="Lopez Roques C."/>
            <person name="Donnadieu C."/>
            <person name="Braasch I."/>
            <person name="Desvignes T."/>
            <person name="Postlethwait J."/>
            <person name="Bobe J."/>
            <person name="Guiguen Y."/>
        </authorList>
    </citation>
    <scope>NUCLEOTIDE SEQUENCE</scope>
    <source>
        <strain evidence="10">M-15738</strain>
        <tissue evidence="10">Blood</tissue>
    </source>
</reference>
<feature type="domain" description="C2H2-type" evidence="9">
    <location>
        <begin position="649"/>
        <end position="676"/>
    </location>
</feature>
<feature type="compositionally biased region" description="Basic and acidic residues" evidence="8">
    <location>
        <begin position="316"/>
        <end position="326"/>
    </location>
</feature>
<evidence type="ECO:0000256" key="8">
    <source>
        <dbReference type="SAM" id="MobiDB-lite"/>
    </source>
</evidence>
<feature type="region of interest" description="Disordered" evidence="8">
    <location>
        <begin position="1177"/>
        <end position="1206"/>
    </location>
</feature>
<feature type="domain" description="C2H2-type" evidence="9">
    <location>
        <begin position="171"/>
        <end position="198"/>
    </location>
</feature>
<feature type="compositionally biased region" description="Low complexity" evidence="8">
    <location>
        <begin position="1257"/>
        <end position="1270"/>
    </location>
</feature>
<feature type="domain" description="C2H2-type" evidence="9">
    <location>
        <begin position="894"/>
        <end position="921"/>
    </location>
</feature>
<evidence type="ECO:0000313" key="10">
    <source>
        <dbReference type="EMBL" id="KAG5271061.1"/>
    </source>
</evidence>
<feature type="domain" description="C2H2-type" evidence="9">
    <location>
        <begin position="941"/>
        <end position="968"/>
    </location>
</feature>
<feature type="domain" description="C2H2-type" evidence="9">
    <location>
        <begin position="371"/>
        <end position="398"/>
    </location>
</feature>
<dbReference type="InterPro" id="IPR036236">
    <property type="entry name" value="Znf_C2H2_sf"/>
</dbReference>
<feature type="domain" description="C2H2-type" evidence="9">
    <location>
        <begin position="1526"/>
        <end position="1553"/>
    </location>
</feature>
<feature type="region of interest" description="Disordered" evidence="8">
    <location>
        <begin position="1542"/>
        <end position="1561"/>
    </location>
</feature>
<evidence type="ECO:0000256" key="7">
    <source>
        <dbReference type="PROSITE-ProRule" id="PRU00042"/>
    </source>
</evidence>
<dbReference type="Pfam" id="PF00096">
    <property type="entry name" value="zf-C2H2"/>
    <property type="match status" value="11"/>
</dbReference>
<dbReference type="PANTHER" id="PTHR24376:SF235">
    <property type="entry name" value="C2H2-TYPE DOMAIN-CONTAINING PROTEIN"/>
    <property type="match status" value="1"/>
</dbReference>
<evidence type="ECO:0000256" key="1">
    <source>
        <dbReference type="ARBA" id="ARBA00004123"/>
    </source>
</evidence>
<keyword evidence="3" id="KW-0677">Repeat</keyword>
<keyword evidence="2" id="KW-0479">Metal-binding</keyword>
<feature type="domain" description="C2H2-type" evidence="9">
    <location>
        <begin position="1206"/>
        <end position="1233"/>
    </location>
</feature>
<comment type="subcellular location">
    <subcellularLocation>
        <location evidence="1">Nucleus</location>
    </subcellularLocation>
</comment>
<feature type="domain" description="C2H2-type" evidence="9">
    <location>
        <begin position="1609"/>
        <end position="1636"/>
    </location>
</feature>
<dbReference type="Pfam" id="PF13912">
    <property type="entry name" value="zf-C2H2_6"/>
    <property type="match status" value="4"/>
</dbReference>
<dbReference type="SUPFAM" id="SSF57667">
    <property type="entry name" value="beta-beta-alpha zinc fingers"/>
    <property type="match status" value="11"/>
</dbReference>
<dbReference type="PROSITE" id="PS00028">
    <property type="entry name" value="ZINC_FINGER_C2H2_1"/>
    <property type="match status" value="21"/>
</dbReference>
<sequence>MAAVYSEKGGTLQGNVVVLSKENEEGTCNAGVPSDPNQIKADDLGAFVDSKLSGPATSKNHAEMDGMNAMPSIIIKEERIEDEEYMQINLSDVGVESEETAADNGNESTQEENVDGEWQLRCVDCGETFGDKEIYLEHRRAHTHDGPIVCLDSDSQFDDLLVSQDGGRRTLCCALCGRKFSSSRGFFSHQLKHRNQSLRHGHENSYGQPGAKQRFYECQDCGKTYYTIGQYLNHQRSHKQASKSVFHQLADLKKKSFQCPTCGRSYSRASALDAHRRCHEVKLIKPRPGAAGKAPVAQEPANENEGSDQATETVDESQKATDERQKTPTPYACQCGRSFRTLCGLSTHQRFSSVCNPTVVKVIKQESKLPFKCSQCEKQFVSPVALACHERWHRRRDMIRSSGVSLKCEECGKSFTSLTFFHKHQRLAHSEEAPAKSFLHQVCQLQKKAFECQDCGRRFSRASALQSHQLCHTDVYSDILETPAQTSNVTPPSPQKLYLSNKEQAANFAIGAMAYSQDVSADVTAELNSSETDYMEEGNETADLNVEVVSVTASDGSLFGSEDELEQDQNPDLELVCESDADEREELPPLTTQNDAPTSTQHYNPPTSPQQYKPEANVKIVKVNFAPVNDQNIKGKGLYRSEPQQIVNFECPECGRQFESAGGLRCHRLWHRGGMGKKACVKRKISATSSVVKRHFVCDICGHKSYSMPAHNAHLGKHEERTPYKSISYQLAELKKNSFKCDECGMRFSRLSALHSHQQHHNSEKKPFACQNCDKSYSNASGLYNHRKTCYPGKIVKAKPAPEVKKEAFNPKKTLLGPKVHQCKRCGKSFWSFGALSHHKQYHPQCATVKSDPNNPVNGRPRRVSCPICGHKFRKRGSLAWHMQRHKQKTTEVHTCGECGKSYRLLTCFLKHQLVHGDAQTNPPPIKSFDFQVEQVKKNSYSCTHCGKLFSRAMALQFHMRSHGYEAGFSLSKSEAREELQCPTCPNKFQNEAKLQKHKKKCGQTKENKADQVPTTEGAEKSESNMPNNLQNASKSDTVPQISSEPKTVDLKYKCAVCGRSFAVVGALNFHKRIHLKSHTHLVKSKISRLSRGANLTTEQKSGKYPFTCTDCGRHFTNNSALGTHRRWHTDKKFAGFLSKEEETSVKKSVDNGPFLCNLCGKGFFYLCVLRRHQKHHPPLEEKPFGKSQTADLLPESNATPSASSLSCPECDMTFFSGTQLAMHFENHHANSTVPISEKSSLHVPSLKDPSVQSQTPTNANPSNTPPSKKNNLKLKVHQCPHCPKNFPKIRGLRAHKWQAHRKPVEPVAPAVPLVPLKPFPCPDCEKRYSSQGALYNHRKTCKSVKVEPRKAVKAEPRKTVKIEPRKAVKIEPRKAVKVEPRKAVKVEPPKPLVTKVKVEETAVPRRPVELVSKCFFKCHKCGKAFPSEEQLKAHKDVAKTRPFCCALCCRGYWTEAQLQQHLSWHDEVRKRLPTELRYRLSTSVSPGLKPKPQPPLPSPEKKNSPSQIKPSAAKPVAPPPPQKGHKCQHCGKSFLSPMALQQHQAQHTKSFQDQHNKTNQDQPTYHCTLCPLTFTEIRDLIDHHQECMGEKEQKDSGSEPPVRHSDSLTCIECGLSFGQETELHQHYIEHARGEY</sequence>
<feature type="domain" description="C2H2-type" evidence="9">
    <location>
        <begin position="1107"/>
        <end position="1134"/>
    </location>
</feature>
<feature type="region of interest" description="Disordered" evidence="8">
    <location>
        <begin position="998"/>
        <end position="1042"/>
    </location>
</feature>
<dbReference type="GO" id="GO:0001228">
    <property type="term" value="F:DNA-binding transcription activator activity, RNA polymerase II-specific"/>
    <property type="evidence" value="ECO:0007669"/>
    <property type="project" value="TreeGrafter"/>
</dbReference>
<feature type="domain" description="C2H2-type" evidence="9">
    <location>
        <begin position="1417"/>
        <end position="1438"/>
    </location>
</feature>
<protein>
    <recommendedName>
        <fullName evidence="9">C2H2-type domain-containing protein</fullName>
    </recommendedName>
</protein>
<evidence type="ECO:0000256" key="4">
    <source>
        <dbReference type="ARBA" id="ARBA00022771"/>
    </source>
</evidence>
<feature type="compositionally biased region" description="Polar residues" evidence="8">
    <location>
        <begin position="1187"/>
        <end position="1206"/>
    </location>
</feature>
<evidence type="ECO:0000256" key="2">
    <source>
        <dbReference type="ARBA" id="ARBA00022723"/>
    </source>
</evidence>
<dbReference type="GO" id="GO:0000978">
    <property type="term" value="F:RNA polymerase II cis-regulatory region sequence-specific DNA binding"/>
    <property type="evidence" value="ECO:0007669"/>
    <property type="project" value="TreeGrafter"/>
</dbReference>
<dbReference type="EMBL" id="JADWDJ010000013">
    <property type="protein sequence ID" value="KAG5271061.1"/>
    <property type="molecule type" value="Genomic_DNA"/>
</dbReference>
<feature type="domain" description="C2H2-type" evidence="9">
    <location>
        <begin position="450"/>
        <end position="477"/>
    </location>
</feature>
<feature type="domain" description="C2H2-type" evidence="9">
    <location>
        <begin position="821"/>
        <end position="843"/>
    </location>
</feature>
<feature type="region of interest" description="Disordered" evidence="8">
    <location>
        <begin position="1236"/>
        <end position="1272"/>
    </location>
</feature>
<name>A0AAV6GE49_9TELE</name>
<accession>A0AAV6GE49</accession>
<feature type="domain" description="C2H2-type" evidence="9">
    <location>
        <begin position="1278"/>
        <end position="1306"/>
    </location>
</feature>
<feature type="domain" description="C2H2-type" evidence="9">
    <location>
        <begin position="120"/>
        <end position="147"/>
    </location>
</feature>
<dbReference type="SMART" id="SM00355">
    <property type="entry name" value="ZnF_C2H2"/>
    <property type="match status" value="27"/>
</dbReference>
<feature type="domain" description="C2H2-type" evidence="9">
    <location>
        <begin position="1155"/>
        <end position="1182"/>
    </location>
</feature>
<feature type="domain" description="C2H2-type" evidence="9">
    <location>
        <begin position="406"/>
        <end position="434"/>
    </location>
</feature>
<feature type="domain" description="C2H2-type" evidence="9">
    <location>
        <begin position="1320"/>
        <end position="1349"/>
    </location>
</feature>
<feature type="domain" description="C2H2-type" evidence="9">
    <location>
        <begin position="980"/>
        <end position="1009"/>
    </location>
</feature>
<feature type="region of interest" description="Disordered" evidence="8">
    <location>
        <begin position="1482"/>
        <end position="1529"/>
    </location>
</feature>
<gene>
    <name evidence="10" type="ORF">AALO_G00175450</name>
</gene>
<evidence type="ECO:0000313" key="11">
    <source>
        <dbReference type="Proteomes" id="UP000823561"/>
    </source>
</evidence>